<dbReference type="InterPro" id="IPR046336">
    <property type="entry name" value="Lon_prtase_N_sf"/>
</dbReference>
<dbReference type="AlphaFoldDB" id="A0A4D8QW49"/>
<dbReference type="Pfam" id="PF02190">
    <property type="entry name" value="LON_substr_bdg"/>
    <property type="match status" value="1"/>
</dbReference>
<dbReference type="Gene3D" id="1.20.58.1480">
    <property type="match status" value="1"/>
</dbReference>
<name>A0A4D8QW49_AZOBR</name>
<dbReference type="SUPFAM" id="SSF88697">
    <property type="entry name" value="PUA domain-like"/>
    <property type="match status" value="1"/>
</dbReference>
<dbReference type="PROSITE" id="PS51787">
    <property type="entry name" value="LON_N"/>
    <property type="match status" value="1"/>
</dbReference>
<sequence>MSRNPIDPSPDRLPRQLPIFPLAGVLLLPRGRLPLNIFEPRYLAMVEDALAGDRMIGMVQPTDPACRLREPAVYGTGCAGRITSFSETEDGRYLITLTGISRFAIMRELEGQRGYRRVAADWDRFAGDLIDPLERGGADGCGLDRARLLAGLKGYFKMQGLSVDWKAIDGTPDERLVTSLAMICPFSPSEKQALLETPDLPERAKLLIALVEMAILDGHEGDGGNALRH</sequence>
<protein>
    <submittedName>
        <fullName evidence="2">Peptidase S16</fullName>
    </submittedName>
</protein>
<organism evidence="2 3">
    <name type="scientific">Azospirillum brasilense</name>
    <dbReference type="NCBI Taxonomy" id="192"/>
    <lineage>
        <taxon>Bacteria</taxon>
        <taxon>Pseudomonadati</taxon>
        <taxon>Pseudomonadota</taxon>
        <taxon>Alphaproteobacteria</taxon>
        <taxon>Rhodospirillales</taxon>
        <taxon>Azospirillaceae</taxon>
        <taxon>Azospirillum</taxon>
    </lineage>
</organism>
<dbReference type="Gene3D" id="2.30.130.40">
    <property type="entry name" value="LON domain-like"/>
    <property type="match status" value="1"/>
</dbReference>
<reference evidence="2 3" key="1">
    <citation type="submission" date="2018-09" db="EMBL/GenBank/DDBJ databases">
        <title>Whole genome based analysis of evolution and adaptive divergence in Indian and Brazilian strains of Azospirillum brasilense.</title>
        <authorList>
            <person name="Singh C."/>
            <person name="Tripathi A.K."/>
        </authorList>
    </citation>
    <scope>NUCLEOTIDE SEQUENCE [LARGE SCALE GENOMIC DNA]</scope>
    <source>
        <strain evidence="2 3">MTCC4039</strain>
    </source>
</reference>
<gene>
    <name evidence="2" type="ORF">D3869_09255</name>
</gene>
<evidence type="ECO:0000259" key="1">
    <source>
        <dbReference type="PROSITE" id="PS51787"/>
    </source>
</evidence>
<dbReference type="SMART" id="SM00464">
    <property type="entry name" value="LON"/>
    <property type="match status" value="1"/>
</dbReference>
<dbReference type="EMBL" id="CP032345">
    <property type="protein sequence ID" value="QCO15395.1"/>
    <property type="molecule type" value="Genomic_DNA"/>
</dbReference>
<evidence type="ECO:0000313" key="2">
    <source>
        <dbReference type="EMBL" id="QCO15395.1"/>
    </source>
</evidence>
<dbReference type="Proteomes" id="UP000298693">
    <property type="component" value="Chromosome"/>
</dbReference>
<dbReference type="PANTHER" id="PTHR46732">
    <property type="entry name" value="ATP-DEPENDENT PROTEASE LA (LON) DOMAIN PROTEIN"/>
    <property type="match status" value="1"/>
</dbReference>
<proteinExistence type="predicted"/>
<accession>A0A4D8QW49</accession>
<feature type="domain" description="Lon N-terminal" evidence="1">
    <location>
        <begin position="17"/>
        <end position="215"/>
    </location>
</feature>
<dbReference type="PANTHER" id="PTHR46732:SF8">
    <property type="entry name" value="ATP-DEPENDENT PROTEASE LA (LON) DOMAIN PROTEIN"/>
    <property type="match status" value="1"/>
</dbReference>
<dbReference type="InterPro" id="IPR003111">
    <property type="entry name" value="Lon_prtase_N"/>
</dbReference>
<dbReference type="InterPro" id="IPR015947">
    <property type="entry name" value="PUA-like_sf"/>
</dbReference>
<dbReference type="RefSeq" id="WP_137139809.1">
    <property type="nucleotide sequence ID" value="NZ_CP032345.1"/>
</dbReference>
<evidence type="ECO:0000313" key="3">
    <source>
        <dbReference type="Proteomes" id="UP000298693"/>
    </source>
</evidence>